<accession>A0ACC1AFT5</accession>
<evidence type="ECO:0000313" key="1">
    <source>
        <dbReference type="EMBL" id="KAJ0085110.1"/>
    </source>
</evidence>
<gene>
    <name evidence="1" type="ORF">Patl1_06823</name>
</gene>
<sequence length="192" mass="21732">MEDTVDGDLLEDVEALNYDDLYNVSKLQKTQRHTDVMQKVEHALEDHGVILEDDPEYLLIVDRNMHYQWILRMKLLSFVTIIGAFPLSFYYGGFSYSFNHNSISGKPLPEKVLQMTIESSKLMGTAGGLSELAKIPAWCQEKESCRIFYCNIAFPGIGTNNFSGTVPSKLGKLSKLEHGNKQFLWSSVIRAC</sequence>
<proteinExistence type="predicted"/>
<comment type="caution">
    <text evidence="1">The sequence shown here is derived from an EMBL/GenBank/DDBJ whole genome shotgun (WGS) entry which is preliminary data.</text>
</comment>
<name>A0ACC1AFT5_9ROSI</name>
<reference evidence="2" key="1">
    <citation type="journal article" date="2023" name="G3 (Bethesda)">
        <title>Genome assembly and association tests identify interacting loci associated with vigor, precocity, and sex in interspecific pistachio rootstocks.</title>
        <authorList>
            <person name="Palmer W."/>
            <person name="Jacygrad E."/>
            <person name="Sagayaradj S."/>
            <person name="Cavanaugh K."/>
            <person name="Han R."/>
            <person name="Bertier L."/>
            <person name="Beede B."/>
            <person name="Kafkas S."/>
            <person name="Golino D."/>
            <person name="Preece J."/>
            <person name="Michelmore R."/>
        </authorList>
    </citation>
    <scope>NUCLEOTIDE SEQUENCE [LARGE SCALE GENOMIC DNA]</scope>
</reference>
<evidence type="ECO:0000313" key="2">
    <source>
        <dbReference type="Proteomes" id="UP001164250"/>
    </source>
</evidence>
<keyword evidence="2" id="KW-1185">Reference proteome</keyword>
<dbReference type="EMBL" id="CM047906">
    <property type="protein sequence ID" value="KAJ0085110.1"/>
    <property type="molecule type" value="Genomic_DNA"/>
</dbReference>
<dbReference type="Proteomes" id="UP001164250">
    <property type="component" value="Chromosome 10"/>
</dbReference>
<protein>
    <submittedName>
        <fullName evidence="1">Uncharacterized protein</fullName>
    </submittedName>
</protein>
<organism evidence="1 2">
    <name type="scientific">Pistacia atlantica</name>
    <dbReference type="NCBI Taxonomy" id="434234"/>
    <lineage>
        <taxon>Eukaryota</taxon>
        <taxon>Viridiplantae</taxon>
        <taxon>Streptophyta</taxon>
        <taxon>Embryophyta</taxon>
        <taxon>Tracheophyta</taxon>
        <taxon>Spermatophyta</taxon>
        <taxon>Magnoliopsida</taxon>
        <taxon>eudicotyledons</taxon>
        <taxon>Gunneridae</taxon>
        <taxon>Pentapetalae</taxon>
        <taxon>rosids</taxon>
        <taxon>malvids</taxon>
        <taxon>Sapindales</taxon>
        <taxon>Anacardiaceae</taxon>
        <taxon>Pistacia</taxon>
    </lineage>
</organism>